<dbReference type="InterPro" id="IPR027417">
    <property type="entry name" value="P-loop_NTPase"/>
</dbReference>
<keyword evidence="4" id="KW-0067">ATP-binding</keyword>
<evidence type="ECO:0000256" key="3">
    <source>
        <dbReference type="ARBA" id="ARBA00022741"/>
    </source>
</evidence>
<dbReference type="SUPFAM" id="SSF52540">
    <property type="entry name" value="P-loop containing nucleoside triphosphate hydrolases"/>
    <property type="match status" value="1"/>
</dbReference>
<comment type="caution">
    <text evidence="5">The sequence shown here is derived from an EMBL/GenBank/DDBJ whole genome shotgun (WGS) entry which is preliminary data.</text>
</comment>
<sequence>MTASAKDKNFKLLYDLEGSVQERIEKIGKIMYGADKVEFSELAQKKVDMYTKQGLGNLPICIAKT</sequence>
<name>A0ABR0M0B0_9PEZI</name>
<evidence type="ECO:0000256" key="4">
    <source>
        <dbReference type="ARBA" id="ARBA00022840"/>
    </source>
</evidence>
<evidence type="ECO:0000256" key="2">
    <source>
        <dbReference type="ARBA" id="ARBA00022598"/>
    </source>
</evidence>
<feature type="non-terminal residue" evidence="5">
    <location>
        <position position="65"/>
    </location>
</feature>
<evidence type="ECO:0000256" key="1">
    <source>
        <dbReference type="ARBA" id="ARBA00022563"/>
    </source>
</evidence>
<accession>A0ABR0M0B0</accession>
<evidence type="ECO:0000313" key="6">
    <source>
        <dbReference type="Proteomes" id="UP001357485"/>
    </source>
</evidence>
<keyword evidence="2" id="KW-0436">Ligase</keyword>
<proteinExistence type="predicted"/>
<dbReference type="EMBL" id="JAVRRA010005956">
    <property type="protein sequence ID" value="KAK5266287.1"/>
    <property type="molecule type" value="Genomic_DNA"/>
</dbReference>
<dbReference type="Pfam" id="PF01268">
    <property type="entry name" value="FTHFS"/>
    <property type="match status" value="1"/>
</dbReference>
<dbReference type="Gene3D" id="3.10.410.10">
    <property type="entry name" value="Formyltetrahydrofolate synthetase, domain 3"/>
    <property type="match status" value="1"/>
</dbReference>
<dbReference type="InterPro" id="IPR000559">
    <property type="entry name" value="Formate_THF_ligase"/>
</dbReference>
<protein>
    <submittedName>
        <fullName evidence="5">Tetrahydrofolate synthase</fullName>
    </submittedName>
</protein>
<evidence type="ECO:0000313" key="5">
    <source>
        <dbReference type="EMBL" id="KAK5266287.1"/>
    </source>
</evidence>
<keyword evidence="3" id="KW-0547">Nucleotide-binding</keyword>
<gene>
    <name evidence="5" type="primary">ADE3_2</name>
    <name evidence="5" type="ORF">LTR16_012826</name>
</gene>
<keyword evidence="1" id="KW-0554">One-carbon metabolism</keyword>
<dbReference type="Proteomes" id="UP001357485">
    <property type="component" value="Unassembled WGS sequence"/>
</dbReference>
<keyword evidence="6" id="KW-1185">Reference proteome</keyword>
<reference evidence="5 6" key="1">
    <citation type="submission" date="2023-08" db="EMBL/GenBank/DDBJ databases">
        <title>Black Yeasts Isolated from many extreme environments.</title>
        <authorList>
            <person name="Coleine C."/>
            <person name="Stajich J.E."/>
            <person name="Selbmann L."/>
        </authorList>
    </citation>
    <scope>NUCLEOTIDE SEQUENCE [LARGE SCALE GENOMIC DNA]</scope>
    <source>
        <strain evidence="5 6">CCFEE 536</strain>
    </source>
</reference>
<organism evidence="5 6">
    <name type="scientific">Cryomyces antarcticus</name>
    <dbReference type="NCBI Taxonomy" id="329879"/>
    <lineage>
        <taxon>Eukaryota</taxon>
        <taxon>Fungi</taxon>
        <taxon>Dikarya</taxon>
        <taxon>Ascomycota</taxon>
        <taxon>Pezizomycotina</taxon>
        <taxon>Dothideomycetes</taxon>
        <taxon>Dothideomycetes incertae sedis</taxon>
        <taxon>Cryomyces</taxon>
    </lineage>
</organism>